<evidence type="ECO:0000313" key="3">
    <source>
        <dbReference type="Proteomes" id="UP000828390"/>
    </source>
</evidence>
<sequence>MDSKTFMFLVVCWTFVALSRLTDARAAFFDDIVDDNRSVQKRSLDTATFQLIMYCLTRGRNDPVCKPDRDIVVVKNE</sequence>
<comment type="caution">
    <text evidence="2">The sequence shown here is derived from an EMBL/GenBank/DDBJ whole genome shotgun (WGS) entry which is preliminary data.</text>
</comment>
<keyword evidence="1" id="KW-0732">Signal</keyword>
<dbReference type="Proteomes" id="UP000828390">
    <property type="component" value="Unassembled WGS sequence"/>
</dbReference>
<feature type="signal peptide" evidence="1">
    <location>
        <begin position="1"/>
        <end position="24"/>
    </location>
</feature>
<reference evidence="2" key="1">
    <citation type="journal article" date="2019" name="bioRxiv">
        <title>The Genome of the Zebra Mussel, Dreissena polymorpha: A Resource for Invasive Species Research.</title>
        <authorList>
            <person name="McCartney M.A."/>
            <person name="Auch B."/>
            <person name="Kono T."/>
            <person name="Mallez S."/>
            <person name="Zhang Y."/>
            <person name="Obille A."/>
            <person name="Becker A."/>
            <person name="Abrahante J.E."/>
            <person name="Garbe J."/>
            <person name="Badalamenti J.P."/>
            <person name="Herman A."/>
            <person name="Mangelson H."/>
            <person name="Liachko I."/>
            <person name="Sullivan S."/>
            <person name="Sone E.D."/>
            <person name="Koren S."/>
            <person name="Silverstein K.A.T."/>
            <person name="Beckman K.B."/>
            <person name="Gohl D.M."/>
        </authorList>
    </citation>
    <scope>NUCLEOTIDE SEQUENCE</scope>
    <source>
        <strain evidence="2">Duluth1</strain>
        <tissue evidence="2">Whole animal</tissue>
    </source>
</reference>
<keyword evidence="3" id="KW-1185">Reference proteome</keyword>
<evidence type="ECO:0000256" key="1">
    <source>
        <dbReference type="SAM" id="SignalP"/>
    </source>
</evidence>
<dbReference type="EMBL" id="JAIWYP010000006">
    <property type="protein sequence ID" value="KAH3803574.1"/>
    <property type="molecule type" value="Genomic_DNA"/>
</dbReference>
<organism evidence="2 3">
    <name type="scientific">Dreissena polymorpha</name>
    <name type="common">Zebra mussel</name>
    <name type="synonym">Mytilus polymorpha</name>
    <dbReference type="NCBI Taxonomy" id="45954"/>
    <lineage>
        <taxon>Eukaryota</taxon>
        <taxon>Metazoa</taxon>
        <taxon>Spiralia</taxon>
        <taxon>Lophotrochozoa</taxon>
        <taxon>Mollusca</taxon>
        <taxon>Bivalvia</taxon>
        <taxon>Autobranchia</taxon>
        <taxon>Heteroconchia</taxon>
        <taxon>Euheterodonta</taxon>
        <taxon>Imparidentia</taxon>
        <taxon>Neoheterodontei</taxon>
        <taxon>Myida</taxon>
        <taxon>Dreissenoidea</taxon>
        <taxon>Dreissenidae</taxon>
        <taxon>Dreissena</taxon>
    </lineage>
</organism>
<gene>
    <name evidence="2" type="ORF">DPMN_131838</name>
</gene>
<proteinExistence type="predicted"/>
<protein>
    <submittedName>
        <fullName evidence="2">Uncharacterized protein</fullName>
    </submittedName>
</protein>
<name>A0A9D4FQG9_DREPO</name>
<evidence type="ECO:0000313" key="2">
    <source>
        <dbReference type="EMBL" id="KAH3803574.1"/>
    </source>
</evidence>
<feature type="chain" id="PRO_5039614750" evidence="1">
    <location>
        <begin position="25"/>
        <end position="77"/>
    </location>
</feature>
<reference evidence="2" key="2">
    <citation type="submission" date="2020-11" db="EMBL/GenBank/DDBJ databases">
        <authorList>
            <person name="McCartney M.A."/>
            <person name="Auch B."/>
            <person name="Kono T."/>
            <person name="Mallez S."/>
            <person name="Becker A."/>
            <person name="Gohl D.M."/>
            <person name="Silverstein K.A.T."/>
            <person name="Koren S."/>
            <person name="Bechman K.B."/>
            <person name="Herman A."/>
            <person name="Abrahante J.E."/>
            <person name="Garbe J."/>
        </authorList>
    </citation>
    <scope>NUCLEOTIDE SEQUENCE</scope>
    <source>
        <strain evidence="2">Duluth1</strain>
        <tissue evidence="2">Whole animal</tissue>
    </source>
</reference>
<accession>A0A9D4FQG9</accession>
<dbReference type="AlphaFoldDB" id="A0A9D4FQG9"/>